<evidence type="ECO:0000259" key="2">
    <source>
        <dbReference type="Pfam" id="PF18480"/>
    </source>
</evidence>
<comment type="caution">
    <text evidence="3">The sequence shown here is derived from an EMBL/GenBank/DDBJ whole genome shotgun (WGS) entry which is preliminary data.</text>
</comment>
<evidence type="ECO:0000313" key="4">
    <source>
        <dbReference type="Proteomes" id="UP000479526"/>
    </source>
</evidence>
<protein>
    <recommendedName>
        <fullName evidence="2">DUF5615 domain-containing protein</fullName>
    </recommendedName>
</protein>
<gene>
    <name evidence="3" type="ORF">GT755_27205</name>
</gene>
<proteinExistence type="predicted"/>
<keyword evidence="4" id="KW-1185">Reference proteome</keyword>
<feature type="domain" description="DUF5615" evidence="2">
    <location>
        <begin position="8"/>
        <end position="110"/>
    </location>
</feature>
<organism evidence="3 4">
    <name type="scientific">Herbidospora solisilvae</name>
    <dbReference type="NCBI Taxonomy" id="2696284"/>
    <lineage>
        <taxon>Bacteria</taxon>
        <taxon>Bacillati</taxon>
        <taxon>Actinomycetota</taxon>
        <taxon>Actinomycetes</taxon>
        <taxon>Streptosporangiales</taxon>
        <taxon>Streptosporangiaceae</taxon>
        <taxon>Herbidospora</taxon>
    </lineage>
</organism>
<dbReference type="Pfam" id="PF18480">
    <property type="entry name" value="DUF5615"/>
    <property type="match status" value="1"/>
</dbReference>
<dbReference type="Proteomes" id="UP000479526">
    <property type="component" value="Unassembled WGS sequence"/>
</dbReference>
<dbReference type="AlphaFoldDB" id="A0A7C9J6T7"/>
<name>A0A7C9J6T7_9ACTN</name>
<dbReference type="EMBL" id="WXEW01000008">
    <property type="protein sequence ID" value="NAS25360.1"/>
    <property type="molecule type" value="Genomic_DNA"/>
</dbReference>
<evidence type="ECO:0000256" key="1">
    <source>
        <dbReference type="SAM" id="MobiDB-lite"/>
    </source>
</evidence>
<feature type="region of interest" description="Disordered" evidence="1">
    <location>
        <begin position="191"/>
        <end position="215"/>
    </location>
</feature>
<accession>A0A7C9J6T7</accession>
<dbReference type="InterPro" id="IPR041049">
    <property type="entry name" value="DUF5615"/>
</dbReference>
<evidence type="ECO:0000313" key="3">
    <source>
        <dbReference type="EMBL" id="NAS25360.1"/>
    </source>
</evidence>
<sequence>MSQRELPVDENLPPRVAELLSKAGHNAVHVRDLHSTSAPDATIMELAVQGGRLVVSADTDLGALLAYSRATEPSVILVRELIPLRPPELVNIIVTNLEVLQAHLESGAVAVGFDSRSRRALLGALAPSLDSFVSGGGLQKLAAKGLVPPRAPWQGLASLVKAPFCYGFAWPAIRPTPATRSLRSTKASLRSLLRDAHTSRKPPSTRRAGGLDDPR</sequence>
<reference evidence="3 4" key="1">
    <citation type="submission" date="2020-01" db="EMBL/GenBank/DDBJ databases">
        <title>Herbidospora sp. NEAU-GS84 nov., a novel actinomycete isolated from soil.</title>
        <authorList>
            <person name="Han L."/>
        </authorList>
    </citation>
    <scope>NUCLEOTIDE SEQUENCE [LARGE SCALE GENOMIC DNA]</scope>
    <source>
        <strain evidence="3 4">NEAU-GS84</strain>
    </source>
</reference>